<dbReference type="CDD" id="cd14279">
    <property type="entry name" value="CUE"/>
    <property type="match status" value="1"/>
</dbReference>
<evidence type="ECO:0000313" key="4">
    <source>
        <dbReference type="EMBL" id="KAJ0205659.1"/>
    </source>
</evidence>
<comment type="caution">
    <text evidence="4">The sequence shown here is derived from an EMBL/GenBank/DDBJ whole genome shotgun (WGS) entry which is preliminary data.</text>
</comment>
<protein>
    <recommendedName>
        <fullName evidence="3">CUE domain-containing protein</fullName>
    </recommendedName>
</protein>
<proteinExistence type="predicted"/>
<accession>A0A9R1XB06</accession>
<dbReference type="PANTHER" id="PTHR48459:SF1">
    <property type="entry name" value="CUE DOMAIN-CONTAINING PROTEIN"/>
    <property type="match status" value="1"/>
</dbReference>
<feature type="region of interest" description="Disordered" evidence="2">
    <location>
        <begin position="168"/>
        <end position="217"/>
    </location>
</feature>
<keyword evidence="1" id="KW-0175">Coiled coil</keyword>
<feature type="region of interest" description="Disordered" evidence="2">
    <location>
        <begin position="496"/>
        <end position="520"/>
    </location>
</feature>
<feature type="domain" description="CUE" evidence="3">
    <location>
        <begin position="2"/>
        <end position="45"/>
    </location>
</feature>
<feature type="compositionally biased region" description="Polar residues" evidence="2">
    <location>
        <begin position="189"/>
        <end position="201"/>
    </location>
</feature>
<dbReference type="Proteomes" id="UP000235145">
    <property type="component" value="Unassembled WGS sequence"/>
</dbReference>
<keyword evidence="5" id="KW-1185">Reference proteome</keyword>
<evidence type="ECO:0000313" key="5">
    <source>
        <dbReference type="Proteomes" id="UP000235145"/>
    </source>
</evidence>
<feature type="compositionally biased region" description="Polar residues" evidence="2">
    <location>
        <begin position="89"/>
        <end position="108"/>
    </location>
</feature>
<evidence type="ECO:0000259" key="3">
    <source>
        <dbReference type="PROSITE" id="PS51140"/>
    </source>
</evidence>
<evidence type="ECO:0000256" key="2">
    <source>
        <dbReference type="SAM" id="MobiDB-lite"/>
    </source>
</evidence>
<dbReference type="GO" id="GO:0043130">
    <property type="term" value="F:ubiquitin binding"/>
    <property type="evidence" value="ECO:0007669"/>
    <property type="project" value="InterPro"/>
</dbReference>
<feature type="coiled-coil region" evidence="1">
    <location>
        <begin position="328"/>
        <end position="426"/>
    </location>
</feature>
<sequence length="559" mass="62314">MGFNSVYKALQDVFPQVDSRLLRAVAIEHPKDADLAVEVVLVDIIPHLSEQSQSPPVNFSNKVENTPSLFEVVVDGGKTVQLEAAMGSEQSYQAGSSSTDANGETANVGNGLPILLDKGGDKSNVDERDLYDNRDEESFGIFGKNVALLVETFENDSKVTGYIQKQAGSRFSSTPEPPHLAVTQELDPGSSSKTPSENNDFVTEENTEGESMMNSSLARSDQICSTELLEDILEEARNEKVSRYLCYANFISLFEMFLHHDLSLFTVQKTLVSTMDSVVELMREVEEKEKTAEEAKEEATRDCSHIFAKVDELKQALGRAKEANDMHAGEVNAEKAILATELKELQLRLLTLSDERNYLLRVLNEMREALEIRLSVALKEIEAAEGQKLEKEKYAREALAYQESQLEKVVEESQKLQREAEENSKLQEFLMDRGRAIDILQGEISVKCQDVSLLKEKFDKRIPLSRSLSSSQTSSSSFTTTTARVVVVAEPEAEMYETPKKSLELDDPYSPRSFPSPPQTVFRFGAAEKQTSSNDAWKLLLNDDDWELFDKGELSTGAA</sequence>
<reference evidence="4 5" key="1">
    <citation type="journal article" date="2017" name="Nat. Commun.">
        <title>Genome assembly with in vitro proximity ligation data and whole-genome triplication in lettuce.</title>
        <authorList>
            <person name="Reyes-Chin-Wo S."/>
            <person name="Wang Z."/>
            <person name="Yang X."/>
            <person name="Kozik A."/>
            <person name="Arikit S."/>
            <person name="Song C."/>
            <person name="Xia L."/>
            <person name="Froenicke L."/>
            <person name="Lavelle D.O."/>
            <person name="Truco M.J."/>
            <person name="Xia R."/>
            <person name="Zhu S."/>
            <person name="Xu C."/>
            <person name="Xu H."/>
            <person name="Xu X."/>
            <person name="Cox K."/>
            <person name="Korf I."/>
            <person name="Meyers B.C."/>
            <person name="Michelmore R.W."/>
        </authorList>
    </citation>
    <scope>NUCLEOTIDE SEQUENCE [LARGE SCALE GENOMIC DNA]</scope>
    <source>
        <strain evidence="5">cv. Salinas</strain>
        <tissue evidence="4">Seedlings</tissue>
    </source>
</reference>
<feature type="region of interest" description="Disordered" evidence="2">
    <location>
        <begin position="89"/>
        <end position="123"/>
    </location>
</feature>
<dbReference type="InterPro" id="IPR003892">
    <property type="entry name" value="CUE"/>
</dbReference>
<evidence type="ECO:0000256" key="1">
    <source>
        <dbReference type="SAM" id="Coils"/>
    </source>
</evidence>
<name>A0A9R1XB06_LACSA</name>
<feature type="coiled-coil region" evidence="1">
    <location>
        <begin position="275"/>
        <end position="302"/>
    </location>
</feature>
<organism evidence="4 5">
    <name type="scientific">Lactuca sativa</name>
    <name type="common">Garden lettuce</name>
    <dbReference type="NCBI Taxonomy" id="4236"/>
    <lineage>
        <taxon>Eukaryota</taxon>
        <taxon>Viridiplantae</taxon>
        <taxon>Streptophyta</taxon>
        <taxon>Embryophyta</taxon>
        <taxon>Tracheophyta</taxon>
        <taxon>Spermatophyta</taxon>
        <taxon>Magnoliopsida</taxon>
        <taxon>eudicotyledons</taxon>
        <taxon>Gunneridae</taxon>
        <taxon>Pentapetalae</taxon>
        <taxon>asterids</taxon>
        <taxon>campanulids</taxon>
        <taxon>Asterales</taxon>
        <taxon>Asteraceae</taxon>
        <taxon>Cichorioideae</taxon>
        <taxon>Cichorieae</taxon>
        <taxon>Lactucinae</taxon>
        <taxon>Lactuca</taxon>
    </lineage>
</organism>
<dbReference type="PANTHER" id="PTHR48459">
    <property type="entry name" value="CUE DOMAIN-CONTAINING PROTEIN"/>
    <property type="match status" value="1"/>
</dbReference>
<gene>
    <name evidence="4" type="ORF">LSAT_V11C500297210</name>
</gene>
<dbReference type="EMBL" id="NBSK02000005">
    <property type="protein sequence ID" value="KAJ0205659.1"/>
    <property type="molecule type" value="Genomic_DNA"/>
</dbReference>
<dbReference type="PROSITE" id="PS51140">
    <property type="entry name" value="CUE"/>
    <property type="match status" value="1"/>
</dbReference>
<dbReference type="AlphaFoldDB" id="A0A9R1XB06"/>